<protein>
    <submittedName>
        <fullName evidence="2">Uncharacterized protein</fullName>
    </submittedName>
</protein>
<dbReference type="AlphaFoldDB" id="A0A2T8IL13"/>
<reference evidence="2" key="1">
    <citation type="submission" date="2018-04" db="EMBL/GenBank/DDBJ databases">
        <title>WGS assembly of Panicum hallii.</title>
        <authorList>
            <person name="Lovell J."/>
            <person name="Jenkins J."/>
            <person name="Lowry D."/>
            <person name="Mamidi S."/>
            <person name="Sreedasyam A."/>
            <person name="Weng X."/>
            <person name="Barry K."/>
            <person name="Bonette J."/>
            <person name="Campitelli B."/>
            <person name="Daum C."/>
            <person name="Gordon S."/>
            <person name="Gould B."/>
            <person name="Lipzen A."/>
            <person name="Macqueen A."/>
            <person name="Palacio-Mejia J."/>
            <person name="Plott C."/>
            <person name="Shakirov E."/>
            <person name="Shu S."/>
            <person name="Yoshinaga Y."/>
            <person name="Zane M."/>
            <person name="Rokhsar D."/>
            <person name="Grimwood J."/>
            <person name="Schmutz J."/>
            <person name="Juenger T."/>
        </authorList>
    </citation>
    <scope>NUCLEOTIDE SEQUENCE [LARGE SCALE GENOMIC DNA]</scope>
    <source>
        <strain evidence="2">FIL2</strain>
    </source>
</reference>
<feature type="region of interest" description="Disordered" evidence="1">
    <location>
        <begin position="53"/>
        <end position="76"/>
    </location>
</feature>
<dbReference type="EMBL" id="CM008050">
    <property type="protein sequence ID" value="PVH38367.1"/>
    <property type="molecule type" value="Genomic_DNA"/>
</dbReference>
<accession>A0A2T8IL13</accession>
<evidence type="ECO:0000256" key="1">
    <source>
        <dbReference type="SAM" id="MobiDB-lite"/>
    </source>
</evidence>
<organism evidence="2">
    <name type="scientific">Panicum hallii</name>
    <dbReference type="NCBI Taxonomy" id="206008"/>
    <lineage>
        <taxon>Eukaryota</taxon>
        <taxon>Viridiplantae</taxon>
        <taxon>Streptophyta</taxon>
        <taxon>Embryophyta</taxon>
        <taxon>Tracheophyta</taxon>
        <taxon>Spermatophyta</taxon>
        <taxon>Magnoliopsida</taxon>
        <taxon>Liliopsida</taxon>
        <taxon>Poales</taxon>
        <taxon>Poaceae</taxon>
        <taxon>PACMAD clade</taxon>
        <taxon>Panicoideae</taxon>
        <taxon>Panicodae</taxon>
        <taxon>Paniceae</taxon>
        <taxon>Panicinae</taxon>
        <taxon>Panicum</taxon>
        <taxon>Panicum sect. Panicum</taxon>
    </lineage>
</organism>
<dbReference type="Gramene" id="PVH38367">
    <property type="protein sequence ID" value="PVH38367"/>
    <property type="gene ID" value="PAHAL_5G244300"/>
</dbReference>
<sequence>MLSRAPSVGVDRWAAGSRVMSARAVAAGNNNWRASGTGMSQRVAPAPAWSLTCSRSRGSSSSLQAHLRAVQPTGGP</sequence>
<gene>
    <name evidence="2" type="ORF">PAHAL_5G244300</name>
</gene>
<name>A0A2T8IL13_9POAL</name>
<proteinExistence type="predicted"/>
<evidence type="ECO:0000313" key="2">
    <source>
        <dbReference type="EMBL" id="PVH38367.1"/>
    </source>
</evidence>
<dbReference type="Proteomes" id="UP000243499">
    <property type="component" value="Chromosome 5"/>
</dbReference>